<keyword evidence="4 6" id="KW-1133">Transmembrane helix</keyword>
<feature type="transmembrane region" description="Helical" evidence="6">
    <location>
        <begin position="40"/>
        <end position="56"/>
    </location>
</feature>
<accession>A0A1T4LZH0</accession>
<gene>
    <name evidence="9" type="ORF">SAMN02745114_01077</name>
</gene>
<evidence type="ECO:0000259" key="8">
    <source>
        <dbReference type="Pfam" id="PF00892"/>
    </source>
</evidence>
<feature type="transmembrane region" description="Helical" evidence="6">
    <location>
        <begin position="212"/>
        <end position="235"/>
    </location>
</feature>
<evidence type="ECO:0000256" key="5">
    <source>
        <dbReference type="ARBA" id="ARBA00023136"/>
    </source>
</evidence>
<comment type="similarity">
    <text evidence="2">Belongs to the EamA transporter family.</text>
</comment>
<dbReference type="AlphaFoldDB" id="A0A1T4LZH0"/>
<dbReference type="InterPro" id="IPR000620">
    <property type="entry name" value="EamA_dom"/>
</dbReference>
<dbReference type="STRING" id="290054.SAMN02745114_01077"/>
<dbReference type="PANTHER" id="PTHR22911">
    <property type="entry name" value="ACYL-MALONYL CONDENSING ENZYME-RELATED"/>
    <property type="match status" value="1"/>
</dbReference>
<organism evidence="9 10">
    <name type="scientific">Eubacterium coprostanoligenes</name>
    <dbReference type="NCBI Taxonomy" id="290054"/>
    <lineage>
        <taxon>Bacteria</taxon>
        <taxon>Bacillati</taxon>
        <taxon>Bacillota</taxon>
        <taxon>Clostridia</taxon>
        <taxon>Eubacteriales</taxon>
        <taxon>Eubacteriaceae</taxon>
        <taxon>Eubacterium</taxon>
    </lineage>
</organism>
<reference evidence="9 10" key="1">
    <citation type="submission" date="2017-02" db="EMBL/GenBank/DDBJ databases">
        <authorList>
            <person name="Peterson S.W."/>
        </authorList>
    </citation>
    <scope>NUCLEOTIDE SEQUENCE [LARGE SCALE GENOMIC DNA]</scope>
    <source>
        <strain evidence="9 10">ATCC 51222</strain>
    </source>
</reference>
<evidence type="ECO:0000256" key="7">
    <source>
        <dbReference type="SAM" id="SignalP"/>
    </source>
</evidence>
<feature type="chain" id="PRO_5039345681" evidence="7">
    <location>
        <begin position="23"/>
        <end position="295"/>
    </location>
</feature>
<dbReference type="RefSeq" id="WP_078768554.1">
    <property type="nucleotide sequence ID" value="NZ_FUWW01000010.1"/>
</dbReference>
<keyword evidence="5 6" id="KW-0472">Membrane</keyword>
<dbReference type="InterPro" id="IPR037185">
    <property type="entry name" value="EmrE-like"/>
</dbReference>
<evidence type="ECO:0000256" key="4">
    <source>
        <dbReference type="ARBA" id="ARBA00022989"/>
    </source>
</evidence>
<dbReference type="OrthoDB" id="5148831at2"/>
<sequence length="295" mass="32131">MNKLSNKTKGILCILFSALCFSGMSSFINLSGDVPVPQKVFFRNLVALFFASAVLLKNHEPFKPTKGCLKYHFLRSSVGLLGVFGNFYATTHMAHTADAAMLNKLSPFATLLFSAIFLKEKVKPKQAVAIIVAFVGAMFVIKPTMSNIEIVPSIAGFVGGLSAGAAYTCVRHMANKGENGRFTVFFFSLFSVAVTAPYLIFNYSPMTGKQFLYLMLVGLCAAGGQFGITAAYGFAPSSEISIFDYSNIIFTAIEGYFFLGHQVPDTLSVVGYTIIIAMAVWMFIYNNKDNSLKKA</sequence>
<evidence type="ECO:0000256" key="2">
    <source>
        <dbReference type="ARBA" id="ARBA00007362"/>
    </source>
</evidence>
<evidence type="ECO:0000313" key="10">
    <source>
        <dbReference type="Proteomes" id="UP000190657"/>
    </source>
</evidence>
<dbReference type="Proteomes" id="UP000190657">
    <property type="component" value="Unassembled WGS sequence"/>
</dbReference>
<feature type="transmembrane region" description="Helical" evidence="6">
    <location>
        <begin position="182"/>
        <end position="200"/>
    </location>
</feature>
<protein>
    <submittedName>
        <fullName evidence="9">Permease of the drug/metabolite transporter (DMT) superfamily</fullName>
    </submittedName>
</protein>
<dbReference type="Pfam" id="PF00892">
    <property type="entry name" value="EamA"/>
    <property type="match status" value="1"/>
</dbReference>
<evidence type="ECO:0000256" key="3">
    <source>
        <dbReference type="ARBA" id="ARBA00022692"/>
    </source>
</evidence>
<feature type="transmembrane region" description="Helical" evidence="6">
    <location>
        <begin position="68"/>
        <end position="89"/>
    </location>
</feature>
<dbReference type="PANTHER" id="PTHR22911:SF6">
    <property type="entry name" value="SOLUTE CARRIER FAMILY 35 MEMBER G1"/>
    <property type="match status" value="1"/>
</dbReference>
<feature type="domain" description="EamA" evidence="8">
    <location>
        <begin position="9"/>
        <end position="141"/>
    </location>
</feature>
<feature type="transmembrane region" description="Helical" evidence="6">
    <location>
        <begin position="127"/>
        <end position="144"/>
    </location>
</feature>
<feature type="transmembrane region" description="Helical" evidence="6">
    <location>
        <begin position="101"/>
        <end position="118"/>
    </location>
</feature>
<keyword evidence="3 6" id="KW-0812">Transmembrane</keyword>
<name>A0A1T4LZH0_9FIRM</name>
<feature type="transmembrane region" description="Helical" evidence="6">
    <location>
        <begin position="266"/>
        <end position="285"/>
    </location>
</feature>
<feature type="signal peptide" evidence="7">
    <location>
        <begin position="1"/>
        <end position="22"/>
    </location>
</feature>
<evidence type="ECO:0000256" key="1">
    <source>
        <dbReference type="ARBA" id="ARBA00004141"/>
    </source>
</evidence>
<evidence type="ECO:0000313" key="9">
    <source>
        <dbReference type="EMBL" id="SJZ60051.1"/>
    </source>
</evidence>
<keyword evidence="7" id="KW-0732">Signal</keyword>
<dbReference type="SUPFAM" id="SSF103481">
    <property type="entry name" value="Multidrug resistance efflux transporter EmrE"/>
    <property type="match status" value="2"/>
</dbReference>
<proteinExistence type="inferred from homology"/>
<feature type="transmembrane region" description="Helical" evidence="6">
    <location>
        <begin position="150"/>
        <end position="170"/>
    </location>
</feature>
<keyword evidence="10" id="KW-1185">Reference proteome</keyword>
<comment type="subcellular location">
    <subcellularLocation>
        <location evidence="1">Membrane</location>
        <topology evidence="1">Multi-pass membrane protein</topology>
    </subcellularLocation>
</comment>
<dbReference type="GO" id="GO:0016020">
    <property type="term" value="C:membrane"/>
    <property type="evidence" value="ECO:0007669"/>
    <property type="project" value="UniProtKB-SubCell"/>
</dbReference>
<evidence type="ECO:0000256" key="6">
    <source>
        <dbReference type="SAM" id="Phobius"/>
    </source>
</evidence>
<dbReference type="EMBL" id="FUWW01000010">
    <property type="protein sequence ID" value="SJZ60051.1"/>
    <property type="molecule type" value="Genomic_DNA"/>
</dbReference>